<sequence length="115" mass="12713">MDINAVVEAVQKRLSLLPNLKSTVESLDNEIAQILVKDAVNQAITDGFTELNIEMGAVYLAAHFCNVISATNTNISKQQASVLTIEYFDRAGVDDYLLEYKRLKSSLSSNSIQFL</sequence>
<evidence type="ECO:0008006" key="3">
    <source>
        <dbReference type="Google" id="ProtNLM"/>
    </source>
</evidence>
<protein>
    <recommendedName>
        <fullName evidence="3">PRD domain-containing protein</fullName>
    </recommendedName>
</protein>
<organism evidence="1 2">
    <name type="scientific">Ligilactobacillus salivarius</name>
    <dbReference type="NCBI Taxonomy" id="1624"/>
    <lineage>
        <taxon>Bacteria</taxon>
        <taxon>Bacillati</taxon>
        <taxon>Bacillota</taxon>
        <taxon>Bacilli</taxon>
        <taxon>Lactobacillales</taxon>
        <taxon>Lactobacillaceae</taxon>
        <taxon>Ligilactobacillus</taxon>
    </lineage>
</organism>
<dbReference type="AlphaFoldDB" id="A0A7X2SRP0"/>
<evidence type="ECO:0000313" key="1">
    <source>
        <dbReference type="EMBL" id="MSE07736.1"/>
    </source>
</evidence>
<accession>A0A7X2SRP0</accession>
<evidence type="ECO:0000313" key="2">
    <source>
        <dbReference type="Proteomes" id="UP000467635"/>
    </source>
</evidence>
<name>A0A7X2SRP0_9LACO</name>
<gene>
    <name evidence="1" type="ORF">GKC33_03095</name>
</gene>
<dbReference type="EMBL" id="WKKX01000077">
    <property type="protein sequence ID" value="MSE07736.1"/>
    <property type="molecule type" value="Genomic_DNA"/>
</dbReference>
<reference evidence="1 2" key="1">
    <citation type="submission" date="2019-11" db="EMBL/GenBank/DDBJ databases">
        <title>Draft Genome Sequence of Plant Growth-Promoting Rhizosphere-Associated Bacteria.</title>
        <authorList>
            <person name="Vasilyev I.Y."/>
            <person name="Radchenko V."/>
            <person name="Ilnitskaya E.V."/>
        </authorList>
    </citation>
    <scope>NUCLEOTIDE SEQUENCE [LARGE SCALE GENOMIC DNA]</scope>
    <source>
        <strain evidence="1 2">VRA_01-1sq_f</strain>
    </source>
</reference>
<dbReference type="Proteomes" id="UP000467635">
    <property type="component" value="Unassembled WGS sequence"/>
</dbReference>
<proteinExistence type="predicted"/>
<comment type="caution">
    <text evidence="1">The sequence shown here is derived from an EMBL/GenBank/DDBJ whole genome shotgun (WGS) entry which is preliminary data.</text>
</comment>